<dbReference type="InterPro" id="IPR025056">
    <property type="entry name" value="DUF3993"/>
</dbReference>
<reference evidence="2 3" key="1">
    <citation type="submission" date="2024-09" db="EMBL/GenBank/DDBJ databases">
        <authorList>
            <person name="Sun Q."/>
            <person name="Mori K."/>
        </authorList>
    </citation>
    <scope>NUCLEOTIDE SEQUENCE [LARGE SCALE GENOMIC DNA]</scope>
    <source>
        <strain evidence="2 3">CGMCC 1.9126</strain>
    </source>
</reference>
<evidence type="ECO:0000313" key="2">
    <source>
        <dbReference type="EMBL" id="MFC0475262.1"/>
    </source>
</evidence>
<name>A0ABV6KQI7_9BACI</name>
<feature type="chain" id="PRO_5046240758" evidence="1">
    <location>
        <begin position="25"/>
        <end position="211"/>
    </location>
</feature>
<sequence length="211" mass="24775">MGRNKRMLLLVFSILFFFPLIGQAAPVTTMETREDVLGFLHEAFQAQVSLSEVGRTEEEINSILKPYFTNSYNQLFKKENMVEENGLQFTYGTDFAPYYIPFFQFSDQTEIVINKNNIYVYEFFKGVNEGPVIYKDHYEAIILKKEHTRDWKISEYVYDFNPSTDIAPEREEEKKNSLEKNNPLLTLMISTLHHIKLTASFFNHYIAFGNE</sequence>
<protein>
    <submittedName>
        <fullName evidence="2">DUF3993 domain-containing protein</fullName>
    </submittedName>
</protein>
<dbReference type="Pfam" id="PF13158">
    <property type="entry name" value="DUF3993"/>
    <property type="match status" value="1"/>
</dbReference>
<keyword evidence="3" id="KW-1185">Reference proteome</keyword>
<dbReference type="EMBL" id="JBHLUU010000024">
    <property type="protein sequence ID" value="MFC0475262.1"/>
    <property type="molecule type" value="Genomic_DNA"/>
</dbReference>
<evidence type="ECO:0000256" key="1">
    <source>
        <dbReference type="SAM" id="SignalP"/>
    </source>
</evidence>
<gene>
    <name evidence="2" type="ORF">ACFFHF_08355</name>
</gene>
<dbReference type="RefSeq" id="WP_340903043.1">
    <property type="nucleotide sequence ID" value="NZ_JBHLUU010000024.1"/>
</dbReference>
<accession>A0ABV6KQI7</accession>
<evidence type="ECO:0000313" key="3">
    <source>
        <dbReference type="Proteomes" id="UP001589738"/>
    </source>
</evidence>
<comment type="caution">
    <text evidence="2">The sequence shown here is derived from an EMBL/GenBank/DDBJ whole genome shotgun (WGS) entry which is preliminary data.</text>
</comment>
<feature type="signal peptide" evidence="1">
    <location>
        <begin position="1"/>
        <end position="24"/>
    </location>
</feature>
<dbReference type="Proteomes" id="UP001589738">
    <property type="component" value="Unassembled WGS sequence"/>
</dbReference>
<organism evidence="2 3">
    <name type="scientific">Robertmurraya beringensis</name>
    <dbReference type="NCBI Taxonomy" id="641660"/>
    <lineage>
        <taxon>Bacteria</taxon>
        <taxon>Bacillati</taxon>
        <taxon>Bacillota</taxon>
        <taxon>Bacilli</taxon>
        <taxon>Bacillales</taxon>
        <taxon>Bacillaceae</taxon>
        <taxon>Robertmurraya</taxon>
    </lineage>
</organism>
<keyword evidence="1" id="KW-0732">Signal</keyword>
<proteinExistence type="predicted"/>